<organism evidence="1 2">
    <name type="scientific">Zunongwangia atlantica 22II14-10F7</name>
    <dbReference type="NCBI Taxonomy" id="1185767"/>
    <lineage>
        <taxon>Bacteria</taxon>
        <taxon>Pseudomonadati</taxon>
        <taxon>Bacteroidota</taxon>
        <taxon>Flavobacteriia</taxon>
        <taxon>Flavobacteriales</taxon>
        <taxon>Flavobacteriaceae</taxon>
        <taxon>Zunongwangia</taxon>
    </lineage>
</organism>
<dbReference type="AlphaFoldDB" id="A0A1Y1T654"/>
<dbReference type="Gene3D" id="3.40.50.10190">
    <property type="entry name" value="BRCT domain"/>
    <property type="match status" value="1"/>
</dbReference>
<accession>A0A1Y1T654</accession>
<evidence type="ECO:0008006" key="3">
    <source>
        <dbReference type="Google" id="ProtNLM"/>
    </source>
</evidence>
<dbReference type="SUPFAM" id="SSF52113">
    <property type="entry name" value="BRCT domain"/>
    <property type="match status" value="1"/>
</dbReference>
<reference evidence="1 2" key="1">
    <citation type="submission" date="2013-04" db="EMBL/GenBank/DDBJ databases">
        <title>Zunongwangia sp. 22II14-10F7 Genome Sequencing.</title>
        <authorList>
            <person name="Lai Q."/>
            <person name="Shao Z."/>
        </authorList>
    </citation>
    <scope>NUCLEOTIDE SEQUENCE [LARGE SCALE GENOMIC DNA]</scope>
    <source>
        <strain evidence="1 2">22II14-10F7</strain>
    </source>
</reference>
<evidence type="ECO:0000313" key="2">
    <source>
        <dbReference type="Proteomes" id="UP000192746"/>
    </source>
</evidence>
<sequence>MAEEFKGQKVLIDGKLHKEHKLEIKEQLEEWDVEVEQKMSTKTGILITGKNADELVIEEAKSFGAKIYSEEAFIALNKAPQYVLNKDAKPLEEKATVKVEN</sequence>
<comment type="caution">
    <text evidence="1">The sequence shown here is derived from an EMBL/GenBank/DDBJ whole genome shotgun (WGS) entry which is preliminary data.</text>
</comment>
<dbReference type="EMBL" id="ARYN01000004">
    <property type="protein sequence ID" value="ORL46529.1"/>
    <property type="molecule type" value="Genomic_DNA"/>
</dbReference>
<keyword evidence="2" id="KW-1185">Reference proteome</keyword>
<gene>
    <name evidence="1" type="ORF">IIF7_05777</name>
</gene>
<protein>
    <recommendedName>
        <fullName evidence="3">BRCT domain-containing protein</fullName>
    </recommendedName>
</protein>
<dbReference type="OrthoDB" id="9844448at2"/>
<dbReference type="InterPro" id="IPR036420">
    <property type="entry name" value="BRCT_dom_sf"/>
</dbReference>
<dbReference type="STRING" id="1185767.IIF7_05777"/>
<dbReference type="Proteomes" id="UP000192746">
    <property type="component" value="Unassembled WGS sequence"/>
</dbReference>
<evidence type="ECO:0000313" key="1">
    <source>
        <dbReference type="EMBL" id="ORL46529.1"/>
    </source>
</evidence>
<name>A0A1Y1T654_9FLAO</name>
<proteinExistence type="predicted"/>